<proteinExistence type="predicted"/>
<organism evidence="6 7">
    <name type="scientific">Candidatus Clostridium stratigraminis</name>
    <dbReference type="NCBI Taxonomy" id="3381661"/>
    <lineage>
        <taxon>Bacteria</taxon>
        <taxon>Bacillati</taxon>
        <taxon>Bacillota</taxon>
        <taxon>Clostridia</taxon>
        <taxon>Eubacteriales</taxon>
        <taxon>Clostridiaceae</taxon>
        <taxon>Clostridium</taxon>
    </lineage>
</organism>
<dbReference type="SUPFAM" id="SSF46785">
    <property type="entry name" value="Winged helix' DNA-binding domain"/>
    <property type="match status" value="1"/>
</dbReference>
<dbReference type="Proteomes" id="UP001623591">
    <property type="component" value="Unassembled WGS sequence"/>
</dbReference>
<name>A0ABW8T0X3_9CLOT</name>
<keyword evidence="1" id="KW-0805">Transcription regulation</keyword>
<evidence type="ECO:0000259" key="5">
    <source>
        <dbReference type="PROSITE" id="PS51063"/>
    </source>
</evidence>
<dbReference type="Pfam" id="PF00027">
    <property type="entry name" value="cNMP_binding"/>
    <property type="match status" value="1"/>
</dbReference>
<dbReference type="InterPro" id="IPR000595">
    <property type="entry name" value="cNMP-bd_dom"/>
</dbReference>
<accession>A0ABW8T0X3</accession>
<dbReference type="InterPro" id="IPR036390">
    <property type="entry name" value="WH_DNA-bd_sf"/>
</dbReference>
<dbReference type="RefSeq" id="WP_406768293.1">
    <property type="nucleotide sequence ID" value="NZ_JBJHZZ010000001.1"/>
</dbReference>
<reference evidence="6 7" key="1">
    <citation type="submission" date="2024-11" db="EMBL/GenBank/DDBJ databases">
        <authorList>
            <person name="Heng Y.C."/>
            <person name="Lim A.C.H."/>
            <person name="Lee J.K.Y."/>
            <person name="Kittelmann S."/>
        </authorList>
    </citation>
    <scope>NUCLEOTIDE SEQUENCE [LARGE SCALE GENOMIC DNA]</scope>
    <source>
        <strain evidence="6 7">WILCCON 0185</strain>
    </source>
</reference>
<dbReference type="PANTHER" id="PTHR24567">
    <property type="entry name" value="CRP FAMILY TRANSCRIPTIONAL REGULATORY PROTEIN"/>
    <property type="match status" value="1"/>
</dbReference>
<dbReference type="PROSITE" id="PS50042">
    <property type="entry name" value="CNMP_BINDING_3"/>
    <property type="match status" value="1"/>
</dbReference>
<comment type="caution">
    <text evidence="6">The sequence shown here is derived from an EMBL/GenBank/DDBJ whole genome shotgun (WGS) entry which is preliminary data.</text>
</comment>
<dbReference type="PROSITE" id="PS51063">
    <property type="entry name" value="HTH_CRP_2"/>
    <property type="match status" value="1"/>
</dbReference>
<protein>
    <submittedName>
        <fullName evidence="6">Crp/Fnr family transcriptional regulator</fullName>
    </submittedName>
</protein>
<dbReference type="Pfam" id="PF13545">
    <property type="entry name" value="HTH_Crp_2"/>
    <property type="match status" value="1"/>
</dbReference>
<evidence type="ECO:0000313" key="6">
    <source>
        <dbReference type="EMBL" id="MFL0245837.1"/>
    </source>
</evidence>
<evidence type="ECO:0000259" key="4">
    <source>
        <dbReference type="PROSITE" id="PS50042"/>
    </source>
</evidence>
<dbReference type="InterPro" id="IPR018490">
    <property type="entry name" value="cNMP-bd_dom_sf"/>
</dbReference>
<evidence type="ECO:0000256" key="2">
    <source>
        <dbReference type="ARBA" id="ARBA00023125"/>
    </source>
</evidence>
<dbReference type="InterPro" id="IPR050397">
    <property type="entry name" value="Env_Response_Regulators"/>
</dbReference>
<dbReference type="CDD" id="cd00038">
    <property type="entry name" value="CAP_ED"/>
    <property type="match status" value="1"/>
</dbReference>
<dbReference type="PANTHER" id="PTHR24567:SF58">
    <property type="entry name" value="CYCLIC AMP-BINDING REGULATORY PROTEIN"/>
    <property type="match status" value="1"/>
</dbReference>
<dbReference type="EMBL" id="JBJHZZ010000001">
    <property type="protein sequence ID" value="MFL0245837.1"/>
    <property type="molecule type" value="Genomic_DNA"/>
</dbReference>
<dbReference type="SMART" id="SM00100">
    <property type="entry name" value="cNMP"/>
    <property type="match status" value="1"/>
</dbReference>
<evidence type="ECO:0000313" key="7">
    <source>
        <dbReference type="Proteomes" id="UP001623591"/>
    </source>
</evidence>
<sequence>MSIHDYIAVIKNATLFKSFSEEDLERLFNSIPYKLEQYGKGDVILAEEDTCSTLNLILEGNIEIQKIDASGKVLSIAEFTRGDIFGEMLIFADSNAAPINAISKTKSTVLLVSKASVISLCQKSESFLSEYLRIISNKAMILNLKLKEVTLKTIRQKICEYLISQYKEQNSLSIKLTMTKKDWADKIGVQRPSLSRELIKMKEEGIINFQKNIITIENLDTLLEIS</sequence>
<dbReference type="Gene3D" id="2.60.120.10">
    <property type="entry name" value="Jelly Rolls"/>
    <property type="match status" value="1"/>
</dbReference>
<dbReference type="InterPro" id="IPR014710">
    <property type="entry name" value="RmlC-like_jellyroll"/>
</dbReference>
<keyword evidence="7" id="KW-1185">Reference proteome</keyword>
<feature type="domain" description="Cyclic nucleotide-binding" evidence="4">
    <location>
        <begin position="15"/>
        <end position="120"/>
    </location>
</feature>
<dbReference type="InterPro" id="IPR012318">
    <property type="entry name" value="HTH_CRP"/>
</dbReference>
<gene>
    <name evidence="6" type="ORF">ACJDUG_02455</name>
</gene>
<evidence type="ECO:0000256" key="3">
    <source>
        <dbReference type="ARBA" id="ARBA00023163"/>
    </source>
</evidence>
<evidence type="ECO:0000256" key="1">
    <source>
        <dbReference type="ARBA" id="ARBA00023015"/>
    </source>
</evidence>
<dbReference type="SUPFAM" id="SSF51206">
    <property type="entry name" value="cAMP-binding domain-like"/>
    <property type="match status" value="1"/>
</dbReference>
<feature type="domain" description="HTH crp-type" evidence="5">
    <location>
        <begin position="152"/>
        <end position="220"/>
    </location>
</feature>
<keyword evidence="2" id="KW-0238">DNA-binding</keyword>
<keyword evidence="3" id="KW-0804">Transcription</keyword>